<gene>
    <name evidence="1" type="ORF">AQJ30_32555</name>
</gene>
<dbReference type="RefSeq" id="WP_067241110.1">
    <property type="nucleotide sequence ID" value="NZ_KQ948564.1"/>
</dbReference>
<reference evidence="1 2" key="1">
    <citation type="submission" date="2015-10" db="EMBL/GenBank/DDBJ databases">
        <title>Draft genome sequence of Streptomyces longwoodensis DSM 41677, type strain for the species Streptomyces longwoodensis.</title>
        <authorList>
            <person name="Ruckert C."/>
            <person name="Winkler A."/>
            <person name="Kalinowski J."/>
            <person name="Kampfer P."/>
            <person name="Glaeser S."/>
        </authorList>
    </citation>
    <scope>NUCLEOTIDE SEQUENCE [LARGE SCALE GENOMIC DNA]</scope>
    <source>
        <strain evidence="1 2">DSM 41677</strain>
    </source>
</reference>
<accession>A0A101QPC0</accession>
<evidence type="ECO:0000313" key="1">
    <source>
        <dbReference type="EMBL" id="KUN33646.1"/>
    </source>
</evidence>
<evidence type="ECO:0000313" key="2">
    <source>
        <dbReference type="Proteomes" id="UP000053271"/>
    </source>
</evidence>
<dbReference type="AlphaFoldDB" id="A0A101QPC0"/>
<dbReference type="EMBL" id="LMWS01000045">
    <property type="protein sequence ID" value="KUN33646.1"/>
    <property type="molecule type" value="Genomic_DNA"/>
</dbReference>
<organism evidence="1 2">
    <name type="scientific">Streptomyces longwoodensis</name>
    <dbReference type="NCBI Taxonomy" id="68231"/>
    <lineage>
        <taxon>Bacteria</taxon>
        <taxon>Bacillati</taxon>
        <taxon>Actinomycetota</taxon>
        <taxon>Actinomycetes</taxon>
        <taxon>Kitasatosporales</taxon>
        <taxon>Streptomycetaceae</taxon>
        <taxon>Streptomyces</taxon>
    </lineage>
</organism>
<dbReference type="STRING" id="68231.AQJ30_32555"/>
<comment type="caution">
    <text evidence="1">The sequence shown here is derived from an EMBL/GenBank/DDBJ whole genome shotgun (WGS) entry which is preliminary data.</text>
</comment>
<sequence length="64" mass="6615">MPQHTPAGARVCPTCDGFPVVAITTGLRRPDGTRETVTVSCPSCAGRGYAPLWLVAPAHTHAGT</sequence>
<dbReference type="GeneID" id="91429314"/>
<keyword evidence="2" id="KW-1185">Reference proteome</keyword>
<proteinExistence type="predicted"/>
<dbReference type="Proteomes" id="UP000053271">
    <property type="component" value="Unassembled WGS sequence"/>
</dbReference>
<protein>
    <submittedName>
        <fullName evidence="1">Uncharacterized protein</fullName>
    </submittedName>
</protein>
<name>A0A101QPC0_9ACTN</name>